<reference evidence="4 5" key="1">
    <citation type="submission" date="2014-07" db="EMBL/GenBank/DDBJ databases">
        <title>Genome Sequence of Rhodococcus opacus Strain R7, a Biodegrader of Mono- and Polycyclic Aromatic Hydrocarbons.</title>
        <authorList>
            <person name="Di Gennaro P."/>
            <person name="Zampolli J."/>
            <person name="Presti I."/>
            <person name="Cappelletti M."/>
            <person name="D'Ursi P."/>
            <person name="Orro A."/>
            <person name="Mezzelani A."/>
            <person name="Milanesi L."/>
        </authorList>
    </citation>
    <scope>NUCLEOTIDE SEQUENCE [LARGE SCALE GENOMIC DNA]</scope>
    <source>
        <strain evidence="4 5">R7</strain>
        <plasmid evidence="4">pPDG5</plasmid>
    </source>
</reference>
<keyword evidence="1" id="KW-0223">Dioxygenase</keyword>
<organism evidence="4 5">
    <name type="scientific">Rhodococcus opacus</name>
    <name type="common">Nocardia opaca</name>
    <dbReference type="NCBI Taxonomy" id="37919"/>
    <lineage>
        <taxon>Bacteria</taxon>
        <taxon>Bacillati</taxon>
        <taxon>Actinomycetota</taxon>
        <taxon>Actinomycetes</taxon>
        <taxon>Mycobacteriales</taxon>
        <taxon>Nocardiaceae</taxon>
        <taxon>Rhodococcus</taxon>
    </lineage>
</organism>
<proteinExistence type="predicted"/>
<geneLocation type="plasmid" evidence="4 5">
    <name>pPDG5</name>
</geneLocation>
<dbReference type="PANTHER" id="PTHR41517">
    <property type="entry name" value="1,2-DIOXYGENASE PROTEIN-RELATED"/>
    <property type="match status" value="1"/>
</dbReference>
<gene>
    <name evidence="4" type="ORF">EP51_46925</name>
</gene>
<accession>A0A076F766</accession>
<dbReference type="PANTHER" id="PTHR41517:SF1">
    <property type="entry name" value="CUPIN"/>
    <property type="match status" value="1"/>
</dbReference>
<dbReference type="GO" id="GO:0051213">
    <property type="term" value="F:dioxygenase activity"/>
    <property type="evidence" value="ECO:0007669"/>
    <property type="project" value="UniProtKB-KW"/>
</dbReference>
<name>A0A076F766_RHOOP</name>
<evidence type="ECO:0000256" key="2">
    <source>
        <dbReference type="ARBA" id="ARBA00023002"/>
    </source>
</evidence>
<dbReference type="AlphaFoldDB" id="A0A076F766"/>
<dbReference type="Gene3D" id="2.60.120.10">
    <property type="entry name" value="Jelly Rolls"/>
    <property type="match status" value="1"/>
</dbReference>
<dbReference type="Proteomes" id="UP000028488">
    <property type="component" value="Plasmid pPDG5"/>
</dbReference>
<dbReference type="SUPFAM" id="SSF51182">
    <property type="entry name" value="RmlC-like cupins"/>
    <property type="match status" value="1"/>
</dbReference>
<dbReference type="eggNOG" id="COG3435">
    <property type="taxonomic scope" value="Bacteria"/>
</dbReference>
<dbReference type="InterPro" id="IPR011051">
    <property type="entry name" value="RmlC_Cupin_sf"/>
</dbReference>
<protein>
    <submittedName>
        <fullName evidence="4">Cupin</fullName>
    </submittedName>
</protein>
<dbReference type="RefSeq" id="WP_128644284.1">
    <property type="nucleotide sequence ID" value="NZ_CP008952.1"/>
</dbReference>
<dbReference type="EMBL" id="CP008952">
    <property type="protein sequence ID" value="AII11499.1"/>
    <property type="molecule type" value="Genomic_DNA"/>
</dbReference>
<keyword evidence="2" id="KW-0560">Oxidoreductase</keyword>
<dbReference type="Pfam" id="PF07883">
    <property type="entry name" value="Cupin_2"/>
    <property type="match status" value="1"/>
</dbReference>
<evidence type="ECO:0000313" key="4">
    <source>
        <dbReference type="EMBL" id="AII11499.1"/>
    </source>
</evidence>
<evidence type="ECO:0000259" key="3">
    <source>
        <dbReference type="Pfam" id="PF07883"/>
    </source>
</evidence>
<dbReference type="InterPro" id="IPR014710">
    <property type="entry name" value="RmlC-like_jellyroll"/>
</dbReference>
<sequence>MPEFQSDLTQAEFDSFLSDLKKMKSRDDQHVAEQHLVVSSSDAHWLTEEQTGNPSEIGLLLRVPMKTTEFFLQRIPAASATDLQRHVHESIHYVISGSGWSEIGDQKVTWTKGDFVYTPPWIWHRHYAADQAEVEMIIIENSRLLGAIDATRRESLGNVSFDEHFATSITRENPA</sequence>
<dbReference type="InterPro" id="IPR013096">
    <property type="entry name" value="Cupin_2"/>
</dbReference>
<keyword evidence="4" id="KW-0614">Plasmid</keyword>
<dbReference type="InterPro" id="IPR047183">
    <property type="entry name" value="GDO-like"/>
</dbReference>
<evidence type="ECO:0000256" key="1">
    <source>
        <dbReference type="ARBA" id="ARBA00022964"/>
    </source>
</evidence>
<feature type="domain" description="Cupin type-2" evidence="3">
    <location>
        <begin position="73"/>
        <end position="139"/>
    </location>
</feature>
<evidence type="ECO:0000313" key="5">
    <source>
        <dbReference type="Proteomes" id="UP000028488"/>
    </source>
</evidence>